<organism evidence="7">
    <name type="scientific">Planktothricoides sp. SpSt-374</name>
    <dbReference type="NCBI Taxonomy" id="2282167"/>
    <lineage>
        <taxon>Bacteria</taxon>
        <taxon>Bacillati</taxon>
        <taxon>Cyanobacteriota</taxon>
        <taxon>Cyanophyceae</taxon>
        <taxon>Oscillatoriophycideae</taxon>
        <taxon>Oscillatoriales</taxon>
        <taxon>Oscillatoriaceae</taxon>
        <taxon>Planktothricoides</taxon>
    </lineage>
</organism>
<evidence type="ECO:0000256" key="3">
    <source>
        <dbReference type="ARBA" id="ARBA00022553"/>
    </source>
</evidence>
<dbReference type="InterPro" id="IPR036097">
    <property type="entry name" value="HisK_dim/P_sf"/>
</dbReference>
<dbReference type="PANTHER" id="PTHR43065:SF50">
    <property type="entry name" value="HISTIDINE KINASE"/>
    <property type="match status" value="1"/>
</dbReference>
<dbReference type="PRINTS" id="PR00344">
    <property type="entry name" value="BCTRLSENSOR"/>
</dbReference>
<sequence length="421" mass="47102">MRLDSTIEELRLYDFHLDSTRPGGELVKAFSENKLLPGVVLMERGDLVGMISRRRCLEHLSRPYGVELFSRRSIKTLYQFAKTDMLIFPANTLIVMAARRSLQRSPELLDEPIVVQLAPKTYRLLDVHQLLVAQARIHELATKTIQEQNRAQLIQTEKMASLGRMVAEVAHEMKNPVNCIGGNIGFLLNYCQDLMGLASDYEAELTEKQDFIAATREKIDFDFLQADLPKVLLAIQTAAERLHQIVGGMRNFSHMDEKAAKPADLHACIDSTLLILEGQLKYGIEVVKNYGQLPEINCYSGQLSQVFMNIIGNAIDALNEHQEALAESNQWQPRIEITTELVEIAGKSHAAIRIADNGHGIHPEIQQRIFDSFFTTKPVGKGTGLGLAISHQIVTEKHQGQLNLKSTVGVGTEFEILLPCN</sequence>
<gene>
    <name evidence="7" type="ORF">ENR15_20570</name>
</gene>
<dbReference type="InterPro" id="IPR003661">
    <property type="entry name" value="HisK_dim/P_dom"/>
</dbReference>
<protein>
    <recommendedName>
        <fullName evidence="2">histidine kinase</fullName>
        <ecNumber evidence="2">2.7.13.3</ecNumber>
    </recommendedName>
</protein>
<keyword evidence="3" id="KW-0597">Phosphoprotein</keyword>
<dbReference type="InterPro" id="IPR004358">
    <property type="entry name" value="Sig_transdc_His_kin-like_C"/>
</dbReference>
<dbReference type="InterPro" id="IPR036890">
    <property type="entry name" value="HATPase_C_sf"/>
</dbReference>
<keyword evidence="4" id="KW-0808">Transferase</keyword>
<dbReference type="EC" id="2.7.13.3" evidence="2"/>
<dbReference type="SMART" id="SM00387">
    <property type="entry name" value="HATPase_c"/>
    <property type="match status" value="1"/>
</dbReference>
<comment type="caution">
    <text evidence="7">The sequence shown here is derived from an EMBL/GenBank/DDBJ whole genome shotgun (WGS) entry which is preliminary data.</text>
</comment>
<dbReference type="GO" id="GO:0000155">
    <property type="term" value="F:phosphorelay sensor kinase activity"/>
    <property type="evidence" value="ECO:0007669"/>
    <property type="project" value="InterPro"/>
</dbReference>
<evidence type="ECO:0000256" key="1">
    <source>
        <dbReference type="ARBA" id="ARBA00000085"/>
    </source>
</evidence>
<evidence type="ECO:0000259" key="6">
    <source>
        <dbReference type="PROSITE" id="PS50109"/>
    </source>
</evidence>
<dbReference type="Gene3D" id="1.10.287.130">
    <property type="match status" value="1"/>
</dbReference>
<keyword evidence="7" id="KW-0067">ATP-binding</keyword>
<name>A0A7C3ZYN8_9CYAN</name>
<keyword evidence="7" id="KW-0547">Nucleotide-binding</keyword>
<keyword evidence="5" id="KW-0902">Two-component regulatory system</keyword>
<accession>A0A7C3ZYN8</accession>
<dbReference type="PANTHER" id="PTHR43065">
    <property type="entry name" value="SENSOR HISTIDINE KINASE"/>
    <property type="match status" value="1"/>
</dbReference>
<comment type="catalytic activity">
    <reaction evidence="1">
        <text>ATP + protein L-histidine = ADP + protein N-phospho-L-histidine.</text>
        <dbReference type="EC" id="2.7.13.3"/>
    </reaction>
</comment>
<dbReference type="InterPro" id="IPR003594">
    <property type="entry name" value="HATPase_dom"/>
</dbReference>
<dbReference type="AlphaFoldDB" id="A0A7C3ZYN8"/>
<dbReference type="EMBL" id="DSPX01000203">
    <property type="protein sequence ID" value="HGG02969.1"/>
    <property type="molecule type" value="Genomic_DNA"/>
</dbReference>
<evidence type="ECO:0000256" key="5">
    <source>
        <dbReference type="ARBA" id="ARBA00023012"/>
    </source>
</evidence>
<evidence type="ECO:0000313" key="7">
    <source>
        <dbReference type="EMBL" id="HGG02969.1"/>
    </source>
</evidence>
<proteinExistence type="predicted"/>
<dbReference type="SUPFAM" id="SSF47384">
    <property type="entry name" value="Homodimeric domain of signal transducing histidine kinase"/>
    <property type="match status" value="1"/>
</dbReference>
<dbReference type="GO" id="GO:0005524">
    <property type="term" value="F:ATP binding"/>
    <property type="evidence" value="ECO:0007669"/>
    <property type="project" value="UniProtKB-KW"/>
</dbReference>
<feature type="domain" description="Histidine kinase" evidence="6">
    <location>
        <begin position="168"/>
        <end position="421"/>
    </location>
</feature>
<dbReference type="SUPFAM" id="SSF55874">
    <property type="entry name" value="ATPase domain of HSP90 chaperone/DNA topoisomerase II/histidine kinase"/>
    <property type="match status" value="1"/>
</dbReference>
<dbReference type="Gene3D" id="3.30.565.10">
    <property type="entry name" value="Histidine kinase-like ATPase, C-terminal domain"/>
    <property type="match status" value="1"/>
</dbReference>
<reference evidence="7" key="1">
    <citation type="journal article" date="2020" name="mSystems">
        <title>Genome- and Community-Level Interaction Insights into Carbon Utilization and Element Cycling Functions of Hydrothermarchaeota in Hydrothermal Sediment.</title>
        <authorList>
            <person name="Zhou Z."/>
            <person name="Liu Y."/>
            <person name="Xu W."/>
            <person name="Pan J."/>
            <person name="Luo Z.H."/>
            <person name="Li M."/>
        </authorList>
    </citation>
    <scope>NUCLEOTIDE SEQUENCE [LARGE SCALE GENOMIC DNA]</scope>
    <source>
        <strain evidence="7">SpSt-374</strain>
    </source>
</reference>
<dbReference type="CDD" id="cd00082">
    <property type="entry name" value="HisKA"/>
    <property type="match status" value="1"/>
</dbReference>
<evidence type="ECO:0000256" key="4">
    <source>
        <dbReference type="ARBA" id="ARBA00022777"/>
    </source>
</evidence>
<dbReference type="InterPro" id="IPR005467">
    <property type="entry name" value="His_kinase_dom"/>
</dbReference>
<dbReference type="Pfam" id="PF02518">
    <property type="entry name" value="HATPase_c"/>
    <property type="match status" value="1"/>
</dbReference>
<keyword evidence="4" id="KW-0418">Kinase</keyword>
<dbReference type="PROSITE" id="PS50109">
    <property type="entry name" value="HIS_KIN"/>
    <property type="match status" value="1"/>
</dbReference>
<evidence type="ECO:0000256" key="2">
    <source>
        <dbReference type="ARBA" id="ARBA00012438"/>
    </source>
</evidence>